<dbReference type="FunFam" id="3.10.120.10:FF:000002">
    <property type="entry name" value="Cytochrome b5 type B"/>
    <property type="match status" value="1"/>
</dbReference>
<evidence type="ECO:0000256" key="5">
    <source>
        <dbReference type="ARBA" id="ARBA00022723"/>
    </source>
</evidence>
<evidence type="ECO:0000256" key="1">
    <source>
        <dbReference type="ARBA" id="ARBA00004131"/>
    </source>
</evidence>
<evidence type="ECO:0000256" key="13">
    <source>
        <dbReference type="RuleBase" id="RU362121"/>
    </source>
</evidence>
<evidence type="ECO:0000256" key="6">
    <source>
        <dbReference type="ARBA" id="ARBA00022824"/>
    </source>
</evidence>
<dbReference type="PROSITE" id="PS00191">
    <property type="entry name" value="CYTOCHROME_B5_1"/>
    <property type="match status" value="1"/>
</dbReference>
<dbReference type="GO" id="GO:0005789">
    <property type="term" value="C:endoplasmic reticulum membrane"/>
    <property type="evidence" value="ECO:0007669"/>
    <property type="project" value="UniProtKB-SubCell"/>
</dbReference>
<reference evidence="15 16" key="1">
    <citation type="submission" date="2015-12" db="EMBL/GenBank/DDBJ databases">
        <title>Draft genome sequence of Moniliophthora roreri, the causal agent of frosty pod rot of cacao.</title>
        <authorList>
            <person name="Aime M.C."/>
            <person name="Diaz-Valderrama J.R."/>
            <person name="Kijpornyongpan T."/>
            <person name="Phillips-Mora W."/>
        </authorList>
    </citation>
    <scope>NUCLEOTIDE SEQUENCE [LARGE SCALE GENOMIC DNA]</scope>
    <source>
        <strain evidence="15 16">MCA 2952</strain>
    </source>
</reference>
<dbReference type="PROSITE" id="PS50255">
    <property type="entry name" value="CYTOCHROME_B5_2"/>
    <property type="match status" value="1"/>
</dbReference>
<evidence type="ECO:0000256" key="10">
    <source>
        <dbReference type="ARBA" id="ARBA00023136"/>
    </source>
</evidence>
<dbReference type="PANTHER" id="PTHR19359:SF150">
    <property type="entry name" value="CYTOCHROME B5"/>
    <property type="match status" value="1"/>
</dbReference>
<dbReference type="SMART" id="SM01117">
    <property type="entry name" value="Cyt-b5"/>
    <property type="match status" value="1"/>
</dbReference>
<evidence type="ECO:0000256" key="7">
    <source>
        <dbReference type="ARBA" id="ARBA00022848"/>
    </source>
</evidence>
<evidence type="ECO:0000256" key="12">
    <source>
        <dbReference type="ARBA" id="ARBA00038168"/>
    </source>
</evidence>
<evidence type="ECO:0000256" key="3">
    <source>
        <dbReference type="ARBA" id="ARBA00022617"/>
    </source>
</evidence>
<keyword evidence="3 13" id="KW-0349">Heme</keyword>
<organism evidence="15 16">
    <name type="scientific">Moniliophthora roreri</name>
    <name type="common">Frosty pod rot fungus</name>
    <name type="synonym">Monilia roreri</name>
    <dbReference type="NCBI Taxonomy" id="221103"/>
    <lineage>
        <taxon>Eukaryota</taxon>
        <taxon>Fungi</taxon>
        <taxon>Dikarya</taxon>
        <taxon>Basidiomycota</taxon>
        <taxon>Agaricomycotina</taxon>
        <taxon>Agaricomycetes</taxon>
        <taxon>Agaricomycetidae</taxon>
        <taxon>Agaricales</taxon>
        <taxon>Marasmiineae</taxon>
        <taxon>Marasmiaceae</taxon>
        <taxon>Moniliophthora</taxon>
    </lineage>
</organism>
<evidence type="ECO:0000256" key="2">
    <source>
        <dbReference type="ARBA" id="ARBA00022448"/>
    </source>
</evidence>
<keyword evidence="9 13" id="KW-0408">Iron</keyword>
<dbReference type="InterPro" id="IPR036400">
    <property type="entry name" value="Cyt_B5-like_heme/steroid_sf"/>
</dbReference>
<evidence type="ECO:0000256" key="11">
    <source>
        <dbReference type="ARBA" id="ARBA00037877"/>
    </source>
</evidence>
<dbReference type="PRINTS" id="PR00363">
    <property type="entry name" value="CYTOCHROMEB5"/>
</dbReference>
<evidence type="ECO:0000259" key="14">
    <source>
        <dbReference type="PROSITE" id="PS50255"/>
    </source>
</evidence>
<dbReference type="Pfam" id="PF00173">
    <property type="entry name" value="Cyt-b5"/>
    <property type="match status" value="1"/>
</dbReference>
<dbReference type="GO" id="GO:0046872">
    <property type="term" value="F:metal ion binding"/>
    <property type="evidence" value="ECO:0007669"/>
    <property type="project" value="UniProtKB-UniRule"/>
</dbReference>
<keyword evidence="4 13" id="KW-0812">Transmembrane</keyword>
<proteinExistence type="inferred from homology"/>
<comment type="caution">
    <text evidence="15">The sequence shown here is derived from an EMBL/GenBank/DDBJ whole genome shotgun (WGS) entry which is preliminary data.</text>
</comment>
<dbReference type="Gene3D" id="3.10.120.10">
    <property type="entry name" value="Cytochrome b5-like heme/steroid binding domain"/>
    <property type="match status" value="1"/>
</dbReference>
<comment type="subcellular location">
    <subcellularLocation>
        <location evidence="1">Endoplasmic reticulum membrane</location>
        <topology evidence="1">Single-pass membrane protein</topology>
        <orientation evidence="1">Cytoplasmic side</orientation>
    </subcellularLocation>
    <subcellularLocation>
        <location evidence="11">Microsome membrane</location>
        <topology evidence="11">Single-pass membrane protein</topology>
        <orientation evidence="11">Cytoplasmic side</orientation>
    </subcellularLocation>
</comment>
<feature type="transmembrane region" description="Helical" evidence="13">
    <location>
        <begin position="153"/>
        <end position="173"/>
    </location>
</feature>
<dbReference type="InterPro" id="IPR018506">
    <property type="entry name" value="Cyt_B5_heme-BS"/>
</dbReference>
<feature type="domain" description="Cytochrome b5 heme-binding" evidence="14">
    <location>
        <begin position="2"/>
        <end position="79"/>
    </location>
</feature>
<keyword evidence="13" id="KW-1133">Transmembrane helix</keyword>
<gene>
    <name evidence="15" type="ORF">WG66_9059</name>
</gene>
<keyword evidence="5 13" id="KW-0479">Metal-binding</keyword>
<keyword evidence="8" id="KW-0249">Electron transport</keyword>
<dbReference type="AlphaFoldDB" id="A0A0W0FQ82"/>
<protein>
    <recommendedName>
        <fullName evidence="14">Cytochrome b5 heme-binding domain-containing protein</fullName>
    </recommendedName>
</protein>
<dbReference type="PANTHER" id="PTHR19359">
    <property type="entry name" value="CYTOCHROME B5"/>
    <property type="match status" value="1"/>
</dbReference>
<dbReference type="InterPro" id="IPR050668">
    <property type="entry name" value="Cytochrome_b5"/>
</dbReference>
<sequence>MSKVVKYEELQQNSTKDKLWVLISGKVYDVTKFIDEHPGGDEVILAEAGARDATEAFEDVGHSDEARALLPGMLVGDFDEENDKVERRDPGRSVQAARVANAVQTGSKYVSPVTRAASSILTITHSLSHTHTHTHSTCLDPYSLSYLYPSYMALFNSMMYFVPLSLLGAYFAWRYYSGSA</sequence>
<evidence type="ECO:0000313" key="15">
    <source>
        <dbReference type="EMBL" id="KTB38362.1"/>
    </source>
</evidence>
<comment type="similarity">
    <text evidence="12 13">Belongs to the cytochrome b5 family.</text>
</comment>
<dbReference type="GO" id="GO:0020037">
    <property type="term" value="F:heme binding"/>
    <property type="evidence" value="ECO:0007669"/>
    <property type="project" value="UniProtKB-UniRule"/>
</dbReference>
<accession>A0A0W0FQ82</accession>
<keyword evidence="2" id="KW-0813">Transport</keyword>
<evidence type="ECO:0000256" key="9">
    <source>
        <dbReference type="ARBA" id="ARBA00023004"/>
    </source>
</evidence>
<evidence type="ECO:0000313" key="16">
    <source>
        <dbReference type="Proteomes" id="UP000054988"/>
    </source>
</evidence>
<keyword evidence="10 13" id="KW-0472">Membrane</keyword>
<dbReference type="InterPro" id="IPR001199">
    <property type="entry name" value="Cyt_B5-like_heme/steroid-bd"/>
</dbReference>
<evidence type="ECO:0000256" key="4">
    <source>
        <dbReference type="ARBA" id="ARBA00022692"/>
    </source>
</evidence>
<keyword evidence="6" id="KW-0256">Endoplasmic reticulum</keyword>
<keyword evidence="7" id="KW-0492">Microsome</keyword>
<evidence type="ECO:0000256" key="8">
    <source>
        <dbReference type="ARBA" id="ARBA00022982"/>
    </source>
</evidence>
<dbReference type="SUPFAM" id="SSF55856">
    <property type="entry name" value="Cytochrome b5-like heme/steroid binding domain"/>
    <property type="match status" value="1"/>
</dbReference>
<name>A0A0W0FQ82_MONRR</name>
<dbReference type="EMBL" id="LATX01001768">
    <property type="protein sequence ID" value="KTB38362.1"/>
    <property type="molecule type" value="Genomic_DNA"/>
</dbReference>
<dbReference type="Proteomes" id="UP000054988">
    <property type="component" value="Unassembled WGS sequence"/>
</dbReference>